<keyword evidence="2" id="KW-1185">Reference proteome</keyword>
<accession>A0AAD8NC48</accession>
<protein>
    <submittedName>
        <fullName evidence="1">Uncharacterized protein</fullName>
    </submittedName>
</protein>
<dbReference type="Proteomes" id="UP001237642">
    <property type="component" value="Unassembled WGS sequence"/>
</dbReference>
<organism evidence="1 2">
    <name type="scientific">Heracleum sosnowskyi</name>
    <dbReference type="NCBI Taxonomy" id="360622"/>
    <lineage>
        <taxon>Eukaryota</taxon>
        <taxon>Viridiplantae</taxon>
        <taxon>Streptophyta</taxon>
        <taxon>Embryophyta</taxon>
        <taxon>Tracheophyta</taxon>
        <taxon>Spermatophyta</taxon>
        <taxon>Magnoliopsida</taxon>
        <taxon>eudicotyledons</taxon>
        <taxon>Gunneridae</taxon>
        <taxon>Pentapetalae</taxon>
        <taxon>asterids</taxon>
        <taxon>campanulids</taxon>
        <taxon>Apiales</taxon>
        <taxon>Apiaceae</taxon>
        <taxon>Apioideae</taxon>
        <taxon>apioid superclade</taxon>
        <taxon>Tordylieae</taxon>
        <taxon>Tordyliinae</taxon>
        <taxon>Heracleum</taxon>
    </lineage>
</organism>
<gene>
    <name evidence="1" type="ORF">POM88_003964</name>
</gene>
<reference evidence="1" key="2">
    <citation type="submission" date="2023-05" db="EMBL/GenBank/DDBJ databases">
        <authorList>
            <person name="Schelkunov M.I."/>
        </authorList>
    </citation>
    <scope>NUCLEOTIDE SEQUENCE</scope>
    <source>
        <strain evidence="1">Hsosn_3</strain>
        <tissue evidence="1">Leaf</tissue>
    </source>
</reference>
<sequence length="112" mass="13167">MSPSVLERAKGLLSEYQPKYLQGAKEEQLQWVAWKRLLAFEKYQRHRTMFYQLKSLTLYADSELLRYAYAELEESRGSFQPAKKTCEGLLKDPTNRTALSHIHTVYSFSEKN</sequence>
<reference evidence="1" key="1">
    <citation type="submission" date="2023-02" db="EMBL/GenBank/DDBJ databases">
        <title>Genome of toxic invasive species Heracleum sosnowskyi carries increased number of genes despite the absence of recent whole-genome duplications.</title>
        <authorList>
            <person name="Schelkunov M."/>
            <person name="Shtratnikova V."/>
            <person name="Makarenko M."/>
            <person name="Klepikova A."/>
            <person name="Omelchenko D."/>
            <person name="Novikova G."/>
            <person name="Obukhova E."/>
            <person name="Bogdanov V."/>
            <person name="Penin A."/>
            <person name="Logacheva M."/>
        </authorList>
    </citation>
    <scope>NUCLEOTIDE SEQUENCE</scope>
    <source>
        <strain evidence="1">Hsosn_3</strain>
        <tissue evidence="1">Leaf</tissue>
    </source>
</reference>
<dbReference type="EMBL" id="JAUIZM010000001">
    <property type="protein sequence ID" value="KAK1404359.1"/>
    <property type="molecule type" value="Genomic_DNA"/>
</dbReference>
<dbReference type="AlphaFoldDB" id="A0AAD8NC48"/>
<name>A0AAD8NC48_9APIA</name>
<evidence type="ECO:0000313" key="1">
    <source>
        <dbReference type="EMBL" id="KAK1404359.1"/>
    </source>
</evidence>
<comment type="caution">
    <text evidence="1">The sequence shown here is derived from an EMBL/GenBank/DDBJ whole genome shotgun (WGS) entry which is preliminary data.</text>
</comment>
<proteinExistence type="predicted"/>
<evidence type="ECO:0000313" key="2">
    <source>
        <dbReference type="Proteomes" id="UP001237642"/>
    </source>
</evidence>